<reference evidence="3" key="1">
    <citation type="journal article" date="2023" name="Mol. Plant Microbe Interact.">
        <title>Elucidating the Obligate Nature and Biological Capacity of an Invasive Fungal Corn Pathogen.</title>
        <authorList>
            <person name="MacCready J.S."/>
            <person name="Roggenkamp E.M."/>
            <person name="Gdanetz K."/>
            <person name="Chilvers M.I."/>
        </authorList>
    </citation>
    <scope>NUCLEOTIDE SEQUENCE</scope>
    <source>
        <strain evidence="3">PM02</strain>
    </source>
</reference>
<proteinExistence type="predicted"/>
<feature type="compositionally biased region" description="Low complexity" evidence="1">
    <location>
        <begin position="9"/>
        <end position="62"/>
    </location>
</feature>
<dbReference type="Pfam" id="PF05433">
    <property type="entry name" value="Rick_17kDa_Anti"/>
    <property type="match status" value="1"/>
</dbReference>
<feature type="region of interest" description="Disordered" evidence="1">
    <location>
        <begin position="1"/>
        <end position="133"/>
    </location>
</feature>
<gene>
    <name evidence="3" type="ORF">P8C59_004518</name>
</gene>
<dbReference type="PANTHER" id="PTHR37014">
    <property type="entry name" value="EXPRESSION LETHALITY PROTEIN HEL10, PUTATIVE (AFU_ORTHOLOGUE AFUA_1G06580)-RELATED"/>
    <property type="match status" value="1"/>
</dbReference>
<dbReference type="GO" id="GO:0019867">
    <property type="term" value="C:outer membrane"/>
    <property type="evidence" value="ECO:0007669"/>
    <property type="project" value="InterPro"/>
</dbReference>
<evidence type="ECO:0000313" key="3">
    <source>
        <dbReference type="EMBL" id="KAK2069979.1"/>
    </source>
</evidence>
<dbReference type="InterPro" id="IPR008816">
    <property type="entry name" value="Gly_zipper_2TM_dom"/>
</dbReference>
<dbReference type="PANTHER" id="PTHR37014:SF10">
    <property type="entry name" value="RICH PROTEIN MS8, PUTATIVE (AFU_ORTHOLOGUE AFUA_7G05650)-RELATED"/>
    <property type="match status" value="1"/>
</dbReference>
<organism evidence="3 4">
    <name type="scientific">Phyllachora maydis</name>
    <dbReference type="NCBI Taxonomy" id="1825666"/>
    <lineage>
        <taxon>Eukaryota</taxon>
        <taxon>Fungi</taxon>
        <taxon>Dikarya</taxon>
        <taxon>Ascomycota</taxon>
        <taxon>Pezizomycotina</taxon>
        <taxon>Sordariomycetes</taxon>
        <taxon>Sordariomycetidae</taxon>
        <taxon>Phyllachorales</taxon>
        <taxon>Phyllachoraceae</taxon>
        <taxon>Phyllachora</taxon>
    </lineage>
</organism>
<dbReference type="EMBL" id="JAQQPM010000003">
    <property type="protein sequence ID" value="KAK2069979.1"/>
    <property type="molecule type" value="Genomic_DNA"/>
</dbReference>
<feature type="compositionally biased region" description="Low complexity" evidence="1">
    <location>
        <begin position="102"/>
        <end position="116"/>
    </location>
</feature>
<feature type="domain" description="Glycine zipper 2TM" evidence="2">
    <location>
        <begin position="137"/>
        <end position="174"/>
    </location>
</feature>
<evidence type="ECO:0000313" key="4">
    <source>
        <dbReference type="Proteomes" id="UP001217918"/>
    </source>
</evidence>
<comment type="caution">
    <text evidence="3">The sequence shown here is derived from an EMBL/GenBank/DDBJ whole genome shotgun (WGS) entry which is preliminary data.</text>
</comment>
<dbReference type="AlphaFoldDB" id="A0AAD9I2G6"/>
<accession>A0AAD9I2G6</accession>
<keyword evidence="4" id="KW-1185">Reference proteome</keyword>
<sequence length="264" mass="28355">MSAQDYYNSAGGQPQYGGQQHQQYQQQQPSPYGSGGYPPQQQQQQYQEQYQQQQQPYAQPSYGAPPPSQSQSLAPYGQPSYYGDRPSSAHSAQSPYDRPPSAQSHHGPGQPGGAAPVHRDAQGNPLPGQEGERGLLATVGGAAGGAFLGNKMGHGSTMGKILGGIGGAIAANMMENKFQGHEEIQISFSNRGSRRDSITRRDHRREGSMDMVGITGTMGIMGTIMDTMAIECEVRRGAEKCSVEVVLGRGTGYPRRLNILLLEM</sequence>
<name>A0AAD9I2G6_9PEZI</name>
<evidence type="ECO:0000256" key="1">
    <source>
        <dbReference type="SAM" id="MobiDB-lite"/>
    </source>
</evidence>
<protein>
    <recommendedName>
        <fullName evidence="2">Glycine zipper 2TM domain-containing protein</fullName>
    </recommendedName>
</protein>
<evidence type="ECO:0000259" key="2">
    <source>
        <dbReference type="Pfam" id="PF05433"/>
    </source>
</evidence>
<dbReference type="Proteomes" id="UP001217918">
    <property type="component" value="Unassembled WGS sequence"/>
</dbReference>